<proteinExistence type="inferred from homology"/>
<dbReference type="SUPFAM" id="SSF46785">
    <property type="entry name" value="Winged helix' DNA-binding domain"/>
    <property type="match status" value="1"/>
</dbReference>
<dbReference type="Gene3D" id="3.40.190.10">
    <property type="entry name" value="Periplasmic binding protein-like II"/>
    <property type="match status" value="2"/>
</dbReference>
<dbReference type="PANTHER" id="PTHR30537:SF26">
    <property type="entry name" value="GLYCINE CLEAVAGE SYSTEM TRANSCRIPTIONAL ACTIVATOR"/>
    <property type="match status" value="1"/>
</dbReference>
<sequence length="297" mass="32358">MSKTDDLPPLNALRAFAAAGRHLTFRAAAGELGVTQGAVAQHVRALEARLELPLFERHPRGLTLTEAGRRYHAQLERAFRILTEATHDLRPGPQRVTISVTPSFAAKWLIPNMADFAAAHPTVDLRVMATETLSRFQADGVDIVVRYGVPPFGAALEDRQLFREGVIPVCSPRLLEQAVDLTGLSLLHDSTDLWPDYIEQVLGMARPKRLSGPRFSTISLALDAAMAGQGVALANRFMVARELASGRLVQAHDGALRTPQGYHALTPRENLKNPAVRAVFEWLSTCASGETQPATHA</sequence>
<dbReference type="Pfam" id="PF03466">
    <property type="entry name" value="LysR_substrate"/>
    <property type="match status" value="1"/>
</dbReference>
<dbReference type="PRINTS" id="PR00039">
    <property type="entry name" value="HTHLYSR"/>
</dbReference>
<organism evidence="6 7">
    <name type="scientific">Tropicibacter oceani</name>
    <dbReference type="NCBI Taxonomy" id="3058420"/>
    <lineage>
        <taxon>Bacteria</taxon>
        <taxon>Pseudomonadati</taxon>
        <taxon>Pseudomonadota</taxon>
        <taxon>Alphaproteobacteria</taxon>
        <taxon>Rhodobacterales</taxon>
        <taxon>Roseobacteraceae</taxon>
        <taxon>Tropicibacter</taxon>
    </lineage>
</organism>
<evidence type="ECO:0000256" key="1">
    <source>
        <dbReference type="ARBA" id="ARBA00009437"/>
    </source>
</evidence>
<keyword evidence="2" id="KW-0805">Transcription regulation</keyword>
<dbReference type="CDD" id="cd08432">
    <property type="entry name" value="PBP2_GcdR_TrpI_HvrB_AmpR_like"/>
    <property type="match status" value="1"/>
</dbReference>
<dbReference type="PANTHER" id="PTHR30537">
    <property type="entry name" value="HTH-TYPE TRANSCRIPTIONAL REGULATOR"/>
    <property type="match status" value="1"/>
</dbReference>
<evidence type="ECO:0000256" key="3">
    <source>
        <dbReference type="ARBA" id="ARBA00023125"/>
    </source>
</evidence>
<keyword evidence="4" id="KW-0804">Transcription</keyword>
<feature type="domain" description="HTH lysR-type" evidence="5">
    <location>
        <begin position="8"/>
        <end position="65"/>
    </location>
</feature>
<keyword evidence="3" id="KW-0238">DNA-binding</keyword>
<evidence type="ECO:0000313" key="6">
    <source>
        <dbReference type="EMBL" id="WGW02716.1"/>
    </source>
</evidence>
<name>A0ABY8QFA0_9RHOB</name>
<accession>A0ABY8QFA0</accession>
<dbReference type="InterPro" id="IPR036390">
    <property type="entry name" value="WH_DNA-bd_sf"/>
</dbReference>
<dbReference type="InterPro" id="IPR005119">
    <property type="entry name" value="LysR_subst-bd"/>
</dbReference>
<dbReference type="SUPFAM" id="SSF53850">
    <property type="entry name" value="Periplasmic binding protein-like II"/>
    <property type="match status" value="1"/>
</dbReference>
<protein>
    <submittedName>
        <fullName evidence="6">LysR substrate-binding domain-containing protein</fullName>
    </submittedName>
</protein>
<dbReference type="PROSITE" id="PS50931">
    <property type="entry name" value="HTH_LYSR"/>
    <property type="match status" value="1"/>
</dbReference>
<dbReference type="InterPro" id="IPR058163">
    <property type="entry name" value="LysR-type_TF_proteobact-type"/>
</dbReference>
<dbReference type="Gene3D" id="1.10.10.10">
    <property type="entry name" value="Winged helix-like DNA-binding domain superfamily/Winged helix DNA-binding domain"/>
    <property type="match status" value="1"/>
</dbReference>
<dbReference type="InterPro" id="IPR036388">
    <property type="entry name" value="WH-like_DNA-bd_sf"/>
</dbReference>
<dbReference type="RefSeq" id="WP_282299348.1">
    <property type="nucleotide sequence ID" value="NZ_CP124616.1"/>
</dbReference>
<gene>
    <name evidence="6" type="ORF">QF118_12290</name>
</gene>
<dbReference type="EMBL" id="CP124616">
    <property type="protein sequence ID" value="WGW02716.1"/>
    <property type="molecule type" value="Genomic_DNA"/>
</dbReference>
<keyword evidence="7" id="KW-1185">Reference proteome</keyword>
<dbReference type="Pfam" id="PF00126">
    <property type="entry name" value="HTH_1"/>
    <property type="match status" value="1"/>
</dbReference>
<reference evidence="6 7" key="1">
    <citation type="submission" date="2023-05" db="EMBL/GenBank/DDBJ databases">
        <title>YMD87, complete Genome.</title>
        <authorList>
            <person name="Zhang J."/>
            <person name="Xu X."/>
        </authorList>
    </citation>
    <scope>NUCLEOTIDE SEQUENCE [LARGE SCALE GENOMIC DNA]</scope>
    <source>
        <strain evidence="6 7">YMD87</strain>
    </source>
</reference>
<evidence type="ECO:0000313" key="7">
    <source>
        <dbReference type="Proteomes" id="UP001241605"/>
    </source>
</evidence>
<dbReference type="Proteomes" id="UP001241605">
    <property type="component" value="Chromosome"/>
</dbReference>
<comment type="similarity">
    <text evidence="1">Belongs to the LysR transcriptional regulatory family.</text>
</comment>
<evidence type="ECO:0000256" key="2">
    <source>
        <dbReference type="ARBA" id="ARBA00023015"/>
    </source>
</evidence>
<dbReference type="InterPro" id="IPR000847">
    <property type="entry name" value="LysR_HTH_N"/>
</dbReference>
<evidence type="ECO:0000256" key="4">
    <source>
        <dbReference type="ARBA" id="ARBA00023163"/>
    </source>
</evidence>
<evidence type="ECO:0000259" key="5">
    <source>
        <dbReference type="PROSITE" id="PS50931"/>
    </source>
</evidence>